<evidence type="ECO:0000256" key="2">
    <source>
        <dbReference type="ARBA" id="ARBA00005558"/>
    </source>
</evidence>
<feature type="domain" description="Gp5/Type VI secretion system Vgr protein OB-fold" evidence="4">
    <location>
        <begin position="398"/>
        <end position="463"/>
    </location>
</feature>
<dbReference type="EMBL" id="VFIP01000007">
    <property type="protein sequence ID" value="TWR98118.1"/>
    <property type="molecule type" value="Genomic_DNA"/>
</dbReference>
<comment type="subcellular location">
    <subcellularLocation>
        <location evidence="1">Secreted</location>
    </subcellularLocation>
</comment>
<dbReference type="Gene3D" id="2.30.110.50">
    <property type="match status" value="1"/>
</dbReference>
<comment type="caution">
    <text evidence="6">The sequence shown here is derived from an EMBL/GenBank/DDBJ whole genome shotgun (WGS) entry which is preliminary data.</text>
</comment>
<reference evidence="6 7" key="1">
    <citation type="submission" date="2019-06" db="EMBL/GenBank/DDBJ databases">
        <title>Pseudomonas bimorpha sp. nov. isolated from bovine raw milk and skim milk concentrate.</title>
        <authorList>
            <person name="Hofmann K."/>
            <person name="Huptas C."/>
            <person name="Doll E."/>
            <person name="Scherer S."/>
            <person name="Wenning M."/>
        </authorList>
    </citation>
    <scope>NUCLEOTIDE SEQUENCE [LARGE SCALE GENOMIC DNA]</scope>
    <source>
        <strain evidence="6 7">DSM 108990</strain>
    </source>
</reference>
<protein>
    <submittedName>
        <fullName evidence="6">Type VI secretion system tip protein VgrG</fullName>
    </submittedName>
</protein>
<dbReference type="Pfam" id="PF04717">
    <property type="entry name" value="Phage_base_V"/>
    <property type="match status" value="1"/>
</dbReference>
<dbReference type="Pfam" id="PF05954">
    <property type="entry name" value="Phage_GPD"/>
    <property type="match status" value="1"/>
</dbReference>
<evidence type="ECO:0000259" key="5">
    <source>
        <dbReference type="Pfam" id="PF22178"/>
    </source>
</evidence>
<dbReference type="OrthoDB" id="9762420at2"/>
<dbReference type="PANTHER" id="PTHR32305:SF15">
    <property type="entry name" value="PROTEIN RHSA-RELATED"/>
    <property type="match status" value="1"/>
</dbReference>
<gene>
    <name evidence="6" type="primary">tssI</name>
    <name evidence="6" type="ORF">FJD37_05545</name>
</gene>
<dbReference type="InterPro" id="IPR037026">
    <property type="entry name" value="Vgr_OB-fold_dom_sf"/>
</dbReference>
<dbReference type="Gene3D" id="4.10.220.110">
    <property type="match status" value="1"/>
</dbReference>
<dbReference type="NCBIfam" id="TIGR01646">
    <property type="entry name" value="vgr_GE"/>
    <property type="match status" value="1"/>
</dbReference>
<dbReference type="InterPro" id="IPR006533">
    <property type="entry name" value="T6SS_Vgr_RhsGE"/>
</dbReference>
<dbReference type="InterPro" id="IPR054030">
    <property type="entry name" value="Gp5_Vgr_C"/>
</dbReference>
<dbReference type="Pfam" id="PF22178">
    <property type="entry name" value="Gp5_trimer_C"/>
    <property type="match status" value="1"/>
</dbReference>
<evidence type="ECO:0000256" key="1">
    <source>
        <dbReference type="ARBA" id="ARBA00004613"/>
    </source>
</evidence>
<evidence type="ECO:0000259" key="4">
    <source>
        <dbReference type="Pfam" id="PF04717"/>
    </source>
</evidence>
<proteinExistence type="inferred from homology"/>
<evidence type="ECO:0000313" key="7">
    <source>
        <dbReference type="Proteomes" id="UP000317901"/>
    </source>
</evidence>
<dbReference type="Gene3D" id="2.40.50.230">
    <property type="entry name" value="Gp5 N-terminal domain"/>
    <property type="match status" value="1"/>
</dbReference>
<dbReference type="InterPro" id="IPR017847">
    <property type="entry name" value="T6SS_RhsGE_Vgr_subset"/>
</dbReference>
<dbReference type="SUPFAM" id="SSF69279">
    <property type="entry name" value="Phage tail proteins"/>
    <property type="match status" value="2"/>
</dbReference>
<dbReference type="InterPro" id="IPR006531">
    <property type="entry name" value="Gp5/Vgr_OB"/>
</dbReference>
<comment type="similarity">
    <text evidence="2">Belongs to the VgrG protein family.</text>
</comment>
<dbReference type="Gene3D" id="3.55.50.10">
    <property type="entry name" value="Baseplate protein-like domains"/>
    <property type="match status" value="1"/>
</dbReference>
<dbReference type="AlphaFoldDB" id="A0A5C5Q1E0"/>
<dbReference type="PANTHER" id="PTHR32305">
    <property type="match status" value="1"/>
</dbReference>
<dbReference type="NCBIfam" id="TIGR03361">
    <property type="entry name" value="VI_Rhs_Vgr"/>
    <property type="match status" value="1"/>
</dbReference>
<dbReference type="SUPFAM" id="SSF69255">
    <property type="entry name" value="gp5 N-terminal domain-like"/>
    <property type="match status" value="1"/>
</dbReference>
<organism evidence="6 7">
    <name type="scientific">Pseudomonas saxonica</name>
    <dbReference type="NCBI Taxonomy" id="2600598"/>
    <lineage>
        <taxon>Bacteria</taxon>
        <taxon>Pseudomonadati</taxon>
        <taxon>Pseudomonadota</taxon>
        <taxon>Gammaproteobacteria</taxon>
        <taxon>Pseudomonadales</taxon>
        <taxon>Pseudomonadaceae</taxon>
        <taxon>Pseudomonas</taxon>
    </lineage>
</organism>
<accession>A0A5C5Q1E0</accession>
<evidence type="ECO:0000256" key="3">
    <source>
        <dbReference type="ARBA" id="ARBA00022525"/>
    </source>
</evidence>
<evidence type="ECO:0000313" key="6">
    <source>
        <dbReference type="EMBL" id="TWR98118.1"/>
    </source>
</evidence>
<dbReference type="Proteomes" id="UP000317901">
    <property type="component" value="Unassembled WGS sequence"/>
</dbReference>
<keyword evidence="3" id="KW-0964">Secreted</keyword>
<dbReference type="SUPFAM" id="SSF69349">
    <property type="entry name" value="Phage fibre proteins"/>
    <property type="match status" value="1"/>
</dbReference>
<dbReference type="RefSeq" id="WP_146425350.1">
    <property type="nucleotide sequence ID" value="NZ_VFIP01000007.1"/>
</dbReference>
<name>A0A5C5Q1E0_9PSED</name>
<dbReference type="InterPro" id="IPR050708">
    <property type="entry name" value="T6SS_VgrG/RHS"/>
</dbReference>
<dbReference type="GO" id="GO:0005576">
    <property type="term" value="C:extracellular region"/>
    <property type="evidence" value="ECO:0007669"/>
    <property type="project" value="UniProtKB-SubCell"/>
</dbReference>
<sequence length="702" mass="78233">MPPTSHPSRSRLSVPGLPLELDVLKFDGHEAISQPYRFVIDVVSRQDDLDPGRFLHQPAFLAFDDHNNGIFGHIQQFAVGESSADLSHYQLILTPRLQSLSLRVNQRIFQNLSVEQIITQVLKEHHLQVTLDVLFELGPPVYEPREYWTQYNEDDLHFIRRLCEEEGWHFHFRHSPTGCVLVFGDTQMNFGKLPRPMPFVPANGMAGPQPSIKRWGERQQIHTRRATQRDYDFERPHVTLESDFLSGLPGTVDGHAHLEDYAYAAHALPERQRQRQVQRTLERLQVGARVVDGSSDEPCLLSGHLLTLEGHRRYSPNDLWLLTRIHHEGYQLQVLQEQAGSALDWPSADFQGYRNTFEAIPGEVAFRPQLEHPKPLVMAGQTAVVTGPPGEEIFCDAFGRIKVRFHWDRRGIDDDNSSCWLRTVSSWAGHHYGSQTLPRVGMEVVILFLEGDCDRPILQGALHNKTHTVPYELPTHKTRSVFKTLSSPGGGGSNELRIEDRKGAEHIYVHAERDLLEQVKHDHRLEVGHEQRSQIHGNRYSQLNAEEHHHVTGERKVQLLSNDHLTVGGNSVNSTGQVFAVMAGQQVHLQAGAEVVIDAGARLILKAGGQHIVISSDGIFSSTLILPGGSSVSGAAPVPALPALPGLAGETPQATAARLLELMDTQGVGDSAAPHLPPQSPSQVCKDCLQRASEQVQAVVAR</sequence>
<feature type="domain" description="Gp5/Type VI secretion system Vgr C-terminal trimerisation" evidence="5">
    <location>
        <begin position="480"/>
        <end position="586"/>
    </location>
</feature>